<keyword evidence="1" id="KW-0547">Nucleotide-binding</keyword>
<evidence type="ECO:0000256" key="1">
    <source>
        <dbReference type="ARBA" id="ARBA00022741"/>
    </source>
</evidence>
<dbReference type="PANTHER" id="PTHR11566">
    <property type="entry name" value="DYNAMIN"/>
    <property type="match status" value="1"/>
</dbReference>
<dbReference type="GO" id="GO:0008017">
    <property type="term" value="F:microtubule binding"/>
    <property type="evidence" value="ECO:0007669"/>
    <property type="project" value="TreeGrafter"/>
</dbReference>
<feature type="domain" description="GED" evidence="3">
    <location>
        <begin position="636"/>
        <end position="724"/>
    </location>
</feature>
<dbReference type="GO" id="GO:0016020">
    <property type="term" value="C:membrane"/>
    <property type="evidence" value="ECO:0007669"/>
    <property type="project" value="TreeGrafter"/>
</dbReference>
<dbReference type="Pfam" id="PF01031">
    <property type="entry name" value="Dynamin_M"/>
    <property type="match status" value="1"/>
</dbReference>
<reference evidence="5" key="1">
    <citation type="journal article" date="2020" name="Stud. Mycol.">
        <title>101 Dothideomycetes genomes: a test case for predicting lifestyles and emergence of pathogens.</title>
        <authorList>
            <person name="Haridas S."/>
            <person name="Albert R."/>
            <person name="Binder M."/>
            <person name="Bloem J."/>
            <person name="Labutti K."/>
            <person name="Salamov A."/>
            <person name="Andreopoulos B."/>
            <person name="Baker S."/>
            <person name="Barry K."/>
            <person name="Bills G."/>
            <person name="Bluhm B."/>
            <person name="Cannon C."/>
            <person name="Castanera R."/>
            <person name="Culley D."/>
            <person name="Daum C."/>
            <person name="Ezra D."/>
            <person name="Gonzalez J."/>
            <person name="Henrissat B."/>
            <person name="Kuo A."/>
            <person name="Liang C."/>
            <person name="Lipzen A."/>
            <person name="Lutzoni F."/>
            <person name="Magnuson J."/>
            <person name="Mondo S."/>
            <person name="Nolan M."/>
            <person name="Ohm R."/>
            <person name="Pangilinan J."/>
            <person name="Park H.-J."/>
            <person name="Ramirez L."/>
            <person name="Alfaro M."/>
            <person name="Sun H."/>
            <person name="Tritt A."/>
            <person name="Yoshinaga Y."/>
            <person name="Zwiers L.-H."/>
            <person name="Turgeon B."/>
            <person name="Goodwin S."/>
            <person name="Spatafora J."/>
            <person name="Crous P."/>
            <person name="Grigoriev I."/>
        </authorList>
    </citation>
    <scope>NUCLEOTIDE SEQUENCE</scope>
    <source>
        <strain evidence="5">CBS 113818</strain>
    </source>
</reference>
<evidence type="ECO:0000313" key="5">
    <source>
        <dbReference type="EMBL" id="KAF2828425.1"/>
    </source>
</evidence>
<dbReference type="InterPro" id="IPR030381">
    <property type="entry name" value="G_DYNAMIN_dom"/>
</dbReference>
<sequence length="724" mass="81936">MLGLAHIKWSCRSNIAYNIDRLRELNVSSIELPQIVVVGDQSSGKSSVLESLTGFAFPQAPGLCTRYATQISCRRESESSVKVSIIPSPGCDAAWAEELRKFERTMLELSNGTLADIMREANGRMRIKMTRDEKDANLQAFSQHILKVEINGPDQEHFTVIDVPGIFRNPDLGMTTESDISLVRNMVETYMRNSRTVILVVLASNVDPATQSVLQMATIADPKGSRTMGVLTKPDLVTENVTRDVIKDLVLDRRNKLQLGYCLVKNRSADDQSSTLADRLAQEEAFFNGREWRQVSGSGRCGTSSLKIRLKNLLLTISKREFPNVRAGIAQRLDQSRNELRNLGPARKEHAAQRQFLGQLGSEFQEITQCALNGSYNDKKVFENDRDFKLIITITKMNERFANTVWKKGHKRHISPTWNNEGESSYEVAEGGANQEAYQRVLSGFPELCEFVDEEDYECPKPKAFTEDSITDHVESVFQENRGPELGTFPGSILAMTFKEQSEKWEPVVLAHVSKSIMIVHTYIAKLVAHICPDTQVRTQLWEILLVEELQKAYIRAMEHARFLLRIERDGTPTTYNHYFNSEVQKKRLERWNAAATEQAATLYTESNSRGQARLAIPLGNFQNFVTNKDNVQHVREDLLDVLVSYYKVSRKRFVDVICRQVIGHFLLDGEQSPLKVFSSQLVMGLGDDVLESIAGEEQATKYRRAWLEAEIESLEAAMKVLRG</sequence>
<dbReference type="PROSITE" id="PS51388">
    <property type="entry name" value="GED"/>
    <property type="match status" value="1"/>
</dbReference>
<protein>
    <recommendedName>
        <fullName evidence="7">Interferon-induced GTP-binding protein Mx2</fullName>
    </recommendedName>
</protein>
<dbReference type="PROSITE" id="PS51718">
    <property type="entry name" value="G_DYNAMIN_2"/>
    <property type="match status" value="1"/>
</dbReference>
<dbReference type="Pfam" id="PF00350">
    <property type="entry name" value="Dynamin_N"/>
    <property type="match status" value="1"/>
</dbReference>
<keyword evidence="2" id="KW-0342">GTP-binding</keyword>
<dbReference type="GO" id="GO:0003924">
    <property type="term" value="F:GTPase activity"/>
    <property type="evidence" value="ECO:0007669"/>
    <property type="project" value="InterPro"/>
</dbReference>
<evidence type="ECO:0000313" key="6">
    <source>
        <dbReference type="Proteomes" id="UP000799424"/>
    </source>
</evidence>
<evidence type="ECO:0000259" key="4">
    <source>
        <dbReference type="PROSITE" id="PS51718"/>
    </source>
</evidence>
<evidence type="ECO:0008006" key="7">
    <source>
        <dbReference type="Google" id="ProtNLM"/>
    </source>
</evidence>
<dbReference type="GO" id="GO:0006897">
    <property type="term" value="P:endocytosis"/>
    <property type="evidence" value="ECO:0007669"/>
    <property type="project" value="TreeGrafter"/>
</dbReference>
<dbReference type="PANTHER" id="PTHR11566:SF215">
    <property type="entry name" value="DYNAMIN GTPASE"/>
    <property type="match status" value="1"/>
</dbReference>
<keyword evidence="6" id="KW-1185">Reference proteome</keyword>
<dbReference type="SUPFAM" id="SSF52540">
    <property type="entry name" value="P-loop containing nucleoside triphosphate hydrolases"/>
    <property type="match status" value="1"/>
</dbReference>
<feature type="domain" description="Dynamin-type G" evidence="4">
    <location>
        <begin position="29"/>
        <end position="323"/>
    </location>
</feature>
<evidence type="ECO:0000259" key="3">
    <source>
        <dbReference type="PROSITE" id="PS51388"/>
    </source>
</evidence>
<organism evidence="5 6">
    <name type="scientific">Ophiobolus disseminans</name>
    <dbReference type="NCBI Taxonomy" id="1469910"/>
    <lineage>
        <taxon>Eukaryota</taxon>
        <taxon>Fungi</taxon>
        <taxon>Dikarya</taxon>
        <taxon>Ascomycota</taxon>
        <taxon>Pezizomycotina</taxon>
        <taxon>Dothideomycetes</taxon>
        <taxon>Pleosporomycetidae</taxon>
        <taxon>Pleosporales</taxon>
        <taxon>Pleosporineae</taxon>
        <taxon>Phaeosphaeriaceae</taxon>
        <taxon>Ophiobolus</taxon>
    </lineage>
</organism>
<dbReference type="AlphaFoldDB" id="A0A6A7A756"/>
<name>A0A6A7A756_9PLEO</name>
<dbReference type="GO" id="GO:0016559">
    <property type="term" value="P:peroxisome fission"/>
    <property type="evidence" value="ECO:0007669"/>
    <property type="project" value="TreeGrafter"/>
</dbReference>
<proteinExistence type="predicted"/>
<dbReference type="GO" id="GO:0048312">
    <property type="term" value="P:intracellular distribution of mitochondria"/>
    <property type="evidence" value="ECO:0007669"/>
    <property type="project" value="TreeGrafter"/>
</dbReference>
<dbReference type="InterPro" id="IPR020850">
    <property type="entry name" value="GED_dom"/>
</dbReference>
<dbReference type="GO" id="GO:0005525">
    <property type="term" value="F:GTP binding"/>
    <property type="evidence" value="ECO:0007669"/>
    <property type="project" value="InterPro"/>
</dbReference>
<dbReference type="InterPro" id="IPR001401">
    <property type="entry name" value="Dynamin_GTPase"/>
</dbReference>
<dbReference type="PRINTS" id="PR00195">
    <property type="entry name" value="DYNAMIN"/>
</dbReference>
<dbReference type="InterPro" id="IPR027417">
    <property type="entry name" value="P-loop_NTPase"/>
</dbReference>
<gene>
    <name evidence="5" type="ORF">CC86DRAFT_454231</name>
</gene>
<dbReference type="OrthoDB" id="415706at2759"/>
<dbReference type="Gene3D" id="3.40.50.300">
    <property type="entry name" value="P-loop containing nucleotide triphosphate hydrolases"/>
    <property type="match status" value="1"/>
</dbReference>
<dbReference type="Gene3D" id="1.20.120.1240">
    <property type="entry name" value="Dynamin, middle domain"/>
    <property type="match status" value="1"/>
</dbReference>
<dbReference type="InterPro" id="IPR022812">
    <property type="entry name" value="Dynamin"/>
</dbReference>
<accession>A0A6A7A756</accession>
<dbReference type="GO" id="GO:0005739">
    <property type="term" value="C:mitochondrion"/>
    <property type="evidence" value="ECO:0007669"/>
    <property type="project" value="TreeGrafter"/>
</dbReference>
<dbReference type="CDD" id="cd08771">
    <property type="entry name" value="DLP_1"/>
    <property type="match status" value="1"/>
</dbReference>
<dbReference type="GO" id="GO:0005874">
    <property type="term" value="C:microtubule"/>
    <property type="evidence" value="ECO:0007669"/>
    <property type="project" value="TreeGrafter"/>
</dbReference>
<dbReference type="GO" id="GO:0000266">
    <property type="term" value="P:mitochondrial fission"/>
    <property type="evidence" value="ECO:0007669"/>
    <property type="project" value="TreeGrafter"/>
</dbReference>
<evidence type="ECO:0000256" key="2">
    <source>
        <dbReference type="ARBA" id="ARBA00023134"/>
    </source>
</evidence>
<dbReference type="InterPro" id="IPR000375">
    <property type="entry name" value="Dynamin_stalk"/>
</dbReference>
<dbReference type="SMART" id="SM00053">
    <property type="entry name" value="DYNc"/>
    <property type="match status" value="1"/>
</dbReference>
<dbReference type="Proteomes" id="UP000799424">
    <property type="component" value="Unassembled WGS sequence"/>
</dbReference>
<dbReference type="InterPro" id="IPR045063">
    <property type="entry name" value="Dynamin_N"/>
</dbReference>
<dbReference type="EMBL" id="MU006222">
    <property type="protein sequence ID" value="KAF2828425.1"/>
    <property type="molecule type" value="Genomic_DNA"/>
</dbReference>